<reference evidence="2" key="1">
    <citation type="submission" date="2019-01" db="EMBL/GenBank/DDBJ databases">
        <title>Draft genomes of a novel of Sporanaerobacter strains.</title>
        <authorList>
            <person name="Ma S."/>
        </authorList>
    </citation>
    <scope>NUCLEOTIDE SEQUENCE [LARGE SCALE GENOMIC DNA]</scope>
    <source>
        <strain evidence="2">NJN-17</strain>
    </source>
</reference>
<dbReference type="Proteomes" id="UP000287969">
    <property type="component" value="Chromosome"/>
</dbReference>
<dbReference type="AlphaFoldDB" id="A0A410Q8M8"/>
<evidence type="ECO:0000313" key="2">
    <source>
        <dbReference type="Proteomes" id="UP000287969"/>
    </source>
</evidence>
<accession>A0A410Q8M8</accession>
<organism evidence="1 2">
    <name type="scientific">Acidilutibacter cellobiosedens</name>
    <dbReference type="NCBI Taxonomy" id="2507161"/>
    <lineage>
        <taxon>Bacteria</taxon>
        <taxon>Bacillati</taxon>
        <taxon>Bacillota</taxon>
        <taxon>Tissierellia</taxon>
        <taxon>Tissierellales</taxon>
        <taxon>Acidilutibacteraceae</taxon>
        <taxon>Acidilutibacter</taxon>
    </lineage>
</organism>
<dbReference type="RefSeq" id="WP_128751730.1">
    <property type="nucleotide sequence ID" value="NZ_CP035282.1"/>
</dbReference>
<protein>
    <submittedName>
        <fullName evidence="1">Uncharacterized protein</fullName>
    </submittedName>
</protein>
<evidence type="ECO:0000313" key="1">
    <source>
        <dbReference type="EMBL" id="QAT60322.1"/>
    </source>
</evidence>
<proteinExistence type="predicted"/>
<dbReference type="KEGG" id="spoa:EQM13_01400"/>
<name>A0A410Q8M8_9FIRM</name>
<dbReference type="EMBL" id="CP035282">
    <property type="protein sequence ID" value="QAT60322.1"/>
    <property type="molecule type" value="Genomic_DNA"/>
</dbReference>
<gene>
    <name evidence="1" type="ORF">EQM13_01400</name>
</gene>
<keyword evidence="2" id="KW-1185">Reference proteome</keyword>
<sequence length="393" mass="45878">MLDTLNSIDLFESNDLNDRLWNLKYKMSYPIFKPRANYMASFEANTLNKTYFWGYILSRVIPKCIGTRTPAQVIYKNIKVTTYTFDDLEFLDTFSSFALLKIKRIIRFAEEAWVQNKKFSYRELAFLTCATTNSVFRWVKDCKDTGFNPIPYAKASLPSRKTHILEKLLTKNFLLKPVNPSSIINLCWITYSTWSEIQWMLLEMMVCILAIIFKNKASKVLIEGLSIPNMQQLEYTDLYKKHQDIVNAYFRYFFNQCLITVSPLEIMCKAIAFLHPSYGDFKKVSKKIGKSITDYESNHNAVHLDDDTILFRLKSKSLKKHKTIEQNAMKAIPLNLFNDDNFKTFKGSSNKELIQKRVKSLLKQAKLNNCHISQTDICFLLSLSREVYRGIDI</sequence>